<evidence type="ECO:0000313" key="1">
    <source>
        <dbReference type="EMBL" id="GAA4451880.1"/>
    </source>
</evidence>
<dbReference type="Pfam" id="PF16148">
    <property type="entry name" value="DUF4856"/>
    <property type="match status" value="1"/>
</dbReference>
<dbReference type="EMBL" id="BAABEZ010000013">
    <property type="protein sequence ID" value="GAA4451880.1"/>
    <property type="molecule type" value="Genomic_DNA"/>
</dbReference>
<sequence>MKQYLFSTLAICAVLSSVSCKKDDDKSSDPSVKPYTVPATYNFNNAQFSRSNQLVKMTVEADAYLKTANTGSSVVTLDQGKLDNMFVNSGNPFSSTALNASGINLNSFSADAALYKSYADSVLIYNNGTTASAGTGGFVTRGSNKIIVGPRGLEYGQAFVKGMMGALYFKEAVRLLTEVKSVKAADTATAQSKWDEAFGHLGVPVNYDSATVYASSDTNRPLLWGGYLAERGKAIQAGGTIFQAFLTGRAAIGGYDATVRNQQADIILAKWEQLAAAAALNYVTAPTASSAVGNYGTQLHALSEGFGFVAALKYRPAGSKLSAADFQTLNTIMHKDFYDLLSQPGFTDLVTAQNILKNTYGL</sequence>
<protein>
    <submittedName>
        <fullName evidence="1">DUF4856 domain-containing protein</fullName>
    </submittedName>
</protein>
<gene>
    <name evidence="1" type="ORF">GCM10023092_10020</name>
</gene>
<accession>A0ABP8MN32</accession>
<dbReference type="RefSeq" id="WP_344823368.1">
    <property type="nucleotide sequence ID" value="NZ_BAABEZ010000013.1"/>
</dbReference>
<dbReference type="InterPro" id="IPR032331">
    <property type="entry name" value="DUF4856"/>
</dbReference>
<reference evidence="2" key="1">
    <citation type="journal article" date="2019" name="Int. J. Syst. Evol. Microbiol.">
        <title>The Global Catalogue of Microorganisms (GCM) 10K type strain sequencing project: providing services to taxonomists for standard genome sequencing and annotation.</title>
        <authorList>
            <consortium name="The Broad Institute Genomics Platform"/>
            <consortium name="The Broad Institute Genome Sequencing Center for Infectious Disease"/>
            <person name="Wu L."/>
            <person name="Ma J."/>
        </authorList>
    </citation>
    <scope>NUCLEOTIDE SEQUENCE [LARGE SCALE GENOMIC DNA]</scope>
    <source>
        <strain evidence="2">JCM 31921</strain>
    </source>
</reference>
<evidence type="ECO:0000313" key="2">
    <source>
        <dbReference type="Proteomes" id="UP001501410"/>
    </source>
</evidence>
<comment type="caution">
    <text evidence="1">The sequence shown here is derived from an EMBL/GenBank/DDBJ whole genome shotgun (WGS) entry which is preliminary data.</text>
</comment>
<organism evidence="1 2">
    <name type="scientific">Rurimicrobium arvi</name>
    <dbReference type="NCBI Taxonomy" id="2049916"/>
    <lineage>
        <taxon>Bacteria</taxon>
        <taxon>Pseudomonadati</taxon>
        <taxon>Bacteroidota</taxon>
        <taxon>Chitinophagia</taxon>
        <taxon>Chitinophagales</taxon>
        <taxon>Chitinophagaceae</taxon>
        <taxon>Rurimicrobium</taxon>
    </lineage>
</organism>
<dbReference type="PROSITE" id="PS51257">
    <property type="entry name" value="PROKAR_LIPOPROTEIN"/>
    <property type="match status" value="1"/>
</dbReference>
<name>A0ABP8MN32_9BACT</name>
<dbReference type="Proteomes" id="UP001501410">
    <property type="component" value="Unassembled WGS sequence"/>
</dbReference>
<proteinExistence type="predicted"/>
<keyword evidence="2" id="KW-1185">Reference proteome</keyword>